<dbReference type="PANTHER" id="PTHR33653:SF1">
    <property type="entry name" value="RIBONUCLEASE VAPC2"/>
    <property type="match status" value="1"/>
</dbReference>
<accession>A0A7X1B510</accession>
<keyword evidence="6" id="KW-0460">Magnesium</keyword>
<reference evidence="8 9" key="1">
    <citation type="submission" date="2020-07" db="EMBL/GenBank/DDBJ databases">
        <authorList>
            <person name="Feng X."/>
        </authorList>
    </citation>
    <scope>NUCLEOTIDE SEQUENCE [LARGE SCALE GENOMIC DNA]</scope>
    <source>
        <strain evidence="8 9">JCM23202</strain>
    </source>
</reference>
<evidence type="ECO:0000256" key="1">
    <source>
        <dbReference type="ARBA" id="ARBA00001946"/>
    </source>
</evidence>
<sequence length="138" mass="15829">MKVIVDTDVWSEALRRKKGKKSAYVDELIDLIQEGRIEMIGPIRMEVLSGIRESHIFDSFSERLAAFPDRSIPSEVYVLAARFFNLCRSKGIQGSNTDFIISACSVHWSTPILSKDKDYLLYQKHIPIEIIQPRMKKG</sequence>
<evidence type="ECO:0000256" key="3">
    <source>
        <dbReference type="ARBA" id="ARBA00022722"/>
    </source>
</evidence>
<evidence type="ECO:0000256" key="6">
    <source>
        <dbReference type="ARBA" id="ARBA00022842"/>
    </source>
</evidence>
<gene>
    <name evidence="8" type="ORF">H5P27_06765</name>
</gene>
<dbReference type="Gene3D" id="3.40.50.1010">
    <property type="entry name" value="5'-nuclease"/>
    <property type="match status" value="1"/>
</dbReference>
<dbReference type="InterPro" id="IPR029060">
    <property type="entry name" value="PIN-like_dom_sf"/>
</dbReference>
<dbReference type="GO" id="GO:0016787">
    <property type="term" value="F:hydrolase activity"/>
    <property type="evidence" value="ECO:0007669"/>
    <property type="project" value="UniProtKB-KW"/>
</dbReference>
<dbReference type="AlphaFoldDB" id="A0A7X1B510"/>
<dbReference type="Proteomes" id="UP000526501">
    <property type="component" value="Unassembled WGS sequence"/>
</dbReference>
<dbReference type="InterPro" id="IPR050556">
    <property type="entry name" value="Type_II_TA_system_RNase"/>
</dbReference>
<dbReference type="EMBL" id="JACHVC010000006">
    <property type="protein sequence ID" value="MBC2605740.1"/>
    <property type="molecule type" value="Genomic_DNA"/>
</dbReference>
<organism evidence="8 9">
    <name type="scientific">Pelagicoccus albus</name>
    <dbReference type="NCBI Taxonomy" id="415222"/>
    <lineage>
        <taxon>Bacteria</taxon>
        <taxon>Pseudomonadati</taxon>
        <taxon>Verrucomicrobiota</taxon>
        <taxon>Opitutia</taxon>
        <taxon>Puniceicoccales</taxon>
        <taxon>Pelagicoccaceae</taxon>
        <taxon>Pelagicoccus</taxon>
    </lineage>
</organism>
<dbReference type="GO" id="GO:0004518">
    <property type="term" value="F:nuclease activity"/>
    <property type="evidence" value="ECO:0007669"/>
    <property type="project" value="UniProtKB-KW"/>
</dbReference>
<comment type="cofactor">
    <cofactor evidence="1">
        <name>Mg(2+)</name>
        <dbReference type="ChEBI" id="CHEBI:18420"/>
    </cofactor>
</comment>
<evidence type="ECO:0000313" key="8">
    <source>
        <dbReference type="EMBL" id="MBC2605740.1"/>
    </source>
</evidence>
<comment type="caution">
    <text evidence="8">The sequence shown here is derived from an EMBL/GenBank/DDBJ whole genome shotgun (WGS) entry which is preliminary data.</text>
</comment>
<dbReference type="SUPFAM" id="SSF88723">
    <property type="entry name" value="PIN domain-like"/>
    <property type="match status" value="1"/>
</dbReference>
<evidence type="ECO:0000256" key="2">
    <source>
        <dbReference type="ARBA" id="ARBA00022649"/>
    </source>
</evidence>
<proteinExistence type="inferred from homology"/>
<keyword evidence="5" id="KW-0378">Hydrolase</keyword>
<protein>
    <submittedName>
        <fullName evidence="8">PIN domain nuclease</fullName>
    </submittedName>
</protein>
<dbReference type="PANTHER" id="PTHR33653">
    <property type="entry name" value="RIBONUCLEASE VAPC2"/>
    <property type="match status" value="1"/>
</dbReference>
<keyword evidence="3" id="KW-0540">Nuclease</keyword>
<keyword evidence="9" id="KW-1185">Reference proteome</keyword>
<evidence type="ECO:0000256" key="5">
    <source>
        <dbReference type="ARBA" id="ARBA00022801"/>
    </source>
</evidence>
<keyword evidence="4" id="KW-0479">Metal-binding</keyword>
<evidence type="ECO:0000256" key="7">
    <source>
        <dbReference type="ARBA" id="ARBA00038093"/>
    </source>
</evidence>
<evidence type="ECO:0000313" key="9">
    <source>
        <dbReference type="Proteomes" id="UP000526501"/>
    </source>
</evidence>
<keyword evidence="2" id="KW-1277">Toxin-antitoxin system</keyword>
<dbReference type="RefSeq" id="WP_185659605.1">
    <property type="nucleotide sequence ID" value="NZ_CAWPOO010000006.1"/>
</dbReference>
<comment type="similarity">
    <text evidence="7">Belongs to the PINc/VapC protein family.</text>
</comment>
<dbReference type="GO" id="GO:0046872">
    <property type="term" value="F:metal ion binding"/>
    <property type="evidence" value="ECO:0007669"/>
    <property type="project" value="UniProtKB-KW"/>
</dbReference>
<evidence type="ECO:0000256" key="4">
    <source>
        <dbReference type="ARBA" id="ARBA00022723"/>
    </source>
</evidence>
<name>A0A7X1B510_9BACT</name>